<keyword evidence="4 12" id="KW-0328">Glycosyltransferase</keyword>
<dbReference type="GO" id="GO:0052917">
    <property type="term" value="F:dol-P-Man:Man(7)GlcNAc(2)-PP-Dol alpha-1,6-mannosyltransferase activity"/>
    <property type="evidence" value="ECO:0007669"/>
    <property type="project" value="UniProtKB-EC"/>
</dbReference>
<dbReference type="EC" id="2.4.1.-" evidence="12"/>
<keyword evidence="6 12" id="KW-0812">Transmembrane</keyword>
<dbReference type="InParanoid" id="A0A1Y2FYD5"/>
<feature type="transmembrane region" description="Helical" evidence="12">
    <location>
        <begin position="220"/>
        <end position="239"/>
    </location>
</feature>
<comment type="subcellular location">
    <subcellularLocation>
        <location evidence="1 12">Endoplasmic reticulum membrane</location>
        <topology evidence="1 12">Multi-pass membrane protein</topology>
    </subcellularLocation>
</comment>
<evidence type="ECO:0000256" key="9">
    <source>
        <dbReference type="ARBA" id="ARBA00023136"/>
    </source>
</evidence>
<feature type="transmembrane region" description="Helical" evidence="12">
    <location>
        <begin position="94"/>
        <end position="115"/>
    </location>
</feature>
<dbReference type="PANTHER" id="PTHR22760:SF1">
    <property type="entry name" value="DOL-P-MAN:MAN(7)GLCNAC(2)-PP-DOL ALPHA-1,6-MANNOSYLTRANSFERASE"/>
    <property type="match status" value="1"/>
</dbReference>
<feature type="transmembrane region" description="Helical" evidence="12">
    <location>
        <begin position="355"/>
        <end position="376"/>
    </location>
</feature>
<keyword evidence="15" id="KW-1185">Reference proteome</keyword>
<dbReference type="UniPathway" id="UPA00378"/>
<dbReference type="FunCoup" id="A0A1Y2FYD5">
    <property type="interactions" value="162"/>
</dbReference>
<evidence type="ECO:0000313" key="15">
    <source>
        <dbReference type="Proteomes" id="UP000193467"/>
    </source>
</evidence>
<feature type="chain" id="PRO_5012756581" description="Mannosyltransferase" evidence="13">
    <location>
        <begin position="32"/>
        <end position="521"/>
    </location>
</feature>
<evidence type="ECO:0000256" key="5">
    <source>
        <dbReference type="ARBA" id="ARBA00022679"/>
    </source>
</evidence>
<dbReference type="Pfam" id="PF03901">
    <property type="entry name" value="Glyco_transf_22"/>
    <property type="match status" value="1"/>
</dbReference>
<keyword evidence="7 12" id="KW-0256">Endoplasmic reticulum</keyword>
<keyword evidence="9 12" id="KW-0472">Membrane</keyword>
<keyword evidence="8 12" id="KW-1133">Transmembrane helix</keyword>
<comment type="caution">
    <text evidence="14">The sequence shown here is derived from an EMBL/GenBank/DDBJ whole genome shotgun (WGS) entry which is preliminary data.</text>
</comment>
<keyword evidence="13" id="KW-0732">Signal</keyword>
<dbReference type="STRING" id="106004.A0A1Y2FYD5"/>
<protein>
    <recommendedName>
        <fullName evidence="12">Mannosyltransferase</fullName>
        <ecNumber evidence="12">2.4.1.-</ecNumber>
    </recommendedName>
</protein>
<accession>A0A1Y2FYD5</accession>
<feature type="transmembrane region" description="Helical" evidence="12">
    <location>
        <begin position="152"/>
        <end position="170"/>
    </location>
</feature>
<dbReference type="AlphaFoldDB" id="A0A1Y2FYD5"/>
<evidence type="ECO:0000256" key="2">
    <source>
        <dbReference type="ARBA" id="ARBA00004922"/>
    </source>
</evidence>
<keyword evidence="5 14" id="KW-0808">Transferase</keyword>
<evidence type="ECO:0000256" key="11">
    <source>
        <dbReference type="ARBA" id="ARBA00048899"/>
    </source>
</evidence>
<dbReference type="GO" id="GO:0005789">
    <property type="term" value="C:endoplasmic reticulum membrane"/>
    <property type="evidence" value="ECO:0007669"/>
    <property type="project" value="UniProtKB-SubCell"/>
</dbReference>
<feature type="transmembrane region" description="Helical" evidence="12">
    <location>
        <begin position="326"/>
        <end position="348"/>
    </location>
</feature>
<evidence type="ECO:0000256" key="1">
    <source>
        <dbReference type="ARBA" id="ARBA00004477"/>
    </source>
</evidence>
<evidence type="ECO:0000256" key="6">
    <source>
        <dbReference type="ARBA" id="ARBA00022692"/>
    </source>
</evidence>
<reference evidence="14 15" key="1">
    <citation type="submission" date="2016-07" db="EMBL/GenBank/DDBJ databases">
        <title>Pervasive Adenine N6-methylation of Active Genes in Fungi.</title>
        <authorList>
            <consortium name="DOE Joint Genome Institute"/>
            <person name="Mondo S.J."/>
            <person name="Dannebaum R.O."/>
            <person name="Kuo R.C."/>
            <person name="Labutti K."/>
            <person name="Haridas S."/>
            <person name="Kuo A."/>
            <person name="Salamov A."/>
            <person name="Ahrendt S.R."/>
            <person name="Lipzen A."/>
            <person name="Sullivan W."/>
            <person name="Andreopoulos W.B."/>
            <person name="Clum A."/>
            <person name="Lindquist E."/>
            <person name="Daum C."/>
            <person name="Ramamoorthy G.K."/>
            <person name="Gryganskyi A."/>
            <person name="Culley D."/>
            <person name="Magnuson J.K."/>
            <person name="James T.Y."/>
            <person name="O'Malley M.A."/>
            <person name="Stajich J.E."/>
            <person name="Spatafora J.W."/>
            <person name="Visel A."/>
            <person name="Grigoriev I.V."/>
        </authorList>
    </citation>
    <scope>NUCLEOTIDE SEQUENCE [LARGE SCALE GENOMIC DNA]</scope>
    <source>
        <strain evidence="14 15">62-1032</strain>
    </source>
</reference>
<dbReference type="PANTHER" id="PTHR22760">
    <property type="entry name" value="GLYCOSYLTRANSFERASE"/>
    <property type="match status" value="1"/>
</dbReference>
<comment type="function">
    <text evidence="10">Mannosyltransferase that operates in the biosynthetic pathway of dolichol-linked oligosaccharides, the glycan precursors employed in protein asparagine (N)-glycosylation. The assembly of dolichol-linked oligosaccharides begins on the cytosolic side of the endoplasmic reticulum membrane and finishes in its lumen. The sequential addition of sugars to dolichol pyrophosphate produces dolichol-linked oligosaccharides containing fourteen sugars, including two GlcNAcs, nine mannoses and three glucoses. Once assembled, the oligosaccharide is transferred from the lipid to nascent proteins by oligosaccharyltransferases. In the lumen of the endoplasmic reticulum, adds the eighth mannose residue in an alpha-1,6 linkage onto Man(7)GlcNAc(2)-PP-dolichol to produce Man(8)GlcNAc(2)-PP-dolichol.</text>
</comment>
<evidence type="ECO:0000256" key="10">
    <source>
        <dbReference type="ARBA" id="ARBA00044721"/>
    </source>
</evidence>
<evidence type="ECO:0000256" key="8">
    <source>
        <dbReference type="ARBA" id="ARBA00022989"/>
    </source>
</evidence>
<evidence type="ECO:0000256" key="7">
    <source>
        <dbReference type="ARBA" id="ARBA00022824"/>
    </source>
</evidence>
<comment type="catalytic activity">
    <reaction evidence="11">
        <text>an alpha-D-Man-(1-&gt;2)-alpha-D-Man-(1-&gt;2)-alpha-D-Man-(1-&gt;3)-[alpha-D-Man-(1-&gt;2)-alpha-D-Man-(1-&gt;3)-alpha-D-Man-(1-&gt;6)]-beta-D-Man-(1-&gt;4)-beta-D-GlcNAc-(1-&gt;4)-alpha-D-GlcNAc-diphospho-di-trans,poly-cis-dolichol + a di-trans,poly-cis-dolichyl beta-D-mannosyl phosphate = an alpha-D-Man-(1-&gt;2)-alpha-D-Man-(1-&gt;2)-alpha-D-Man-(1-&gt;3)-[alpha-D-Man-(1-&gt;2)-alpha-D-Man-(1-&gt;3)-[alpha-D-Man-(1-&gt;6)]-alpha-D-Man-(1-&gt;6)]-beta-D-Man-(1-&gt;4)-beta-D-GlcNAc-(1-&gt;4)-alpha-D-GlcNAc-diphospho-di-trans,poly-cis-dolichol + a di-trans,poly-cis-dolichyl phosphate + H(+)</text>
        <dbReference type="Rhea" id="RHEA:29535"/>
        <dbReference type="Rhea" id="RHEA-COMP:19498"/>
        <dbReference type="Rhea" id="RHEA-COMP:19501"/>
        <dbReference type="Rhea" id="RHEA-COMP:19518"/>
        <dbReference type="Rhea" id="RHEA-COMP:19519"/>
        <dbReference type="ChEBI" id="CHEBI:15378"/>
        <dbReference type="ChEBI" id="CHEBI:57683"/>
        <dbReference type="ChEBI" id="CHEBI:58211"/>
        <dbReference type="ChEBI" id="CHEBI:132517"/>
        <dbReference type="ChEBI" id="CHEBI:132519"/>
        <dbReference type="EC" id="2.4.1.260"/>
    </reaction>
    <physiologicalReaction direction="left-to-right" evidence="11">
        <dbReference type="Rhea" id="RHEA:29536"/>
    </physiologicalReaction>
</comment>
<dbReference type="GO" id="GO:0006487">
    <property type="term" value="P:protein N-linked glycosylation"/>
    <property type="evidence" value="ECO:0007669"/>
    <property type="project" value="TreeGrafter"/>
</dbReference>
<feature type="transmembrane region" description="Helical" evidence="12">
    <location>
        <begin position="182"/>
        <end position="208"/>
    </location>
</feature>
<evidence type="ECO:0000256" key="4">
    <source>
        <dbReference type="ARBA" id="ARBA00022676"/>
    </source>
</evidence>
<comment type="similarity">
    <text evidence="3 12">Belongs to the glycosyltransferase 22 family.</text>
</comment>
<evidence type="ECO:0000256" key="13">
    <source>
        <dbReference type="SAM" id="SignalP"/>
    </source>
</evidence>
<dbReference type="EMBL" id="MCGR01000011">
    <property type="protein sequence ID" value="ORY88336.1"/>
    <property type="molecule type" value="Genomic_DNA"/>
</dbReference>
<organism evidence="14 15">
    <name type="scientific">Leucosporidium creatinivorum</name>
    <dbReference type="NCBI Taxonomy" id="106004"/>
    <lineage>
        <taxon>Eukaryota</taxon>
        <taxon>Fungi</taxon>
        <taxon>Dikarya</taxon>
        <taxon>Basidiomycota</taxon>
        <taxon>Pucciniomycotina</taxon>
        <taxon>Microbotryomycetes</taxon>
        <taxon>Leucosporidiales</taxon>
        <taxon>Leucosporidium</taxon>
    </lineage>
</organism>
<gene>
    <name evidence="14" type="ORF">BCR35DRAFT_289223</name>
</gene>
<evidence type="ECO:0000313" key="14">
    <source>
        <dbReference type="EMBL" id="ORY88336.1"/>
    </source>
</evidence>
<dbReference type="InterPro" id="IPR005599">
    <property type="entry name" value="GPI_mannosylTrfase"/>
</dbReference>
<name>A0A1Y2FYD5_9BASI</name>
<evidence type="ECO:0000256" key="3">
    <source>
        <dbReference type="ARBA" id="ARBA00007063"/>
    </source>
</evidence>
<evidence type="ECO:0000256" key="12">
    <source>
        <dbReference type="RuleBase" id="RU363075"/>
    </source>
</evidence>
<sequence length="521" mass="58284">MATRSHKLSEGLIVAAPLLLVVLAPFTKVEESFSLHAVRDILALGFDPARLPSYDHIEFPGAVPRSFIGPILLAGATYPLLALGKMAELWEEGLAVQMLVRAVLSLFSSLSLIFLSRRVRAAFGSNVARYTLLITATQFHVTFWMSRTLPNMFAFPLVQLAFGFLIAPSPRHAKNSSPPDILLAYSLLTFAAIVMRLELAALIVPLALDSLIRKTISLHALIAVGVVVGGASQALTVGVDSHFWGRTLWPEGASILYNVVEGHASDWGVMPWHYYFTRSLPKILHVSLPFALLSMFIDRRARRIGYPSLAFIALLSILKHKEWRFFVYVVPALNVCAAAGVQSVQVLFSKRLRRIAIRLVIFANLALGALALYPSIHNYPGGQASQYLYFQLQAVGKPTPFIHVDSHSAMTGFSRFLHPFEATPSWYMSPLPLNAAGKPPRLATYSKSEDPDLDLLQFQYIVTSKQDGEDFMPFDWKVLQGFQEFVRYRLEWDGGWPIKAEFRESVRLLRRRWFGAGVKEW</sequence>
<proteinExistence type="inferred from homology"/>
<feature type="signal peptide" evidence="13">
    <location>
        <begin position="1"/>
        <end position="31"/>
    </location>
</feature>
<feature type="transmembrane region" description="Helical" evidence="12">
    <location>
        <begin position="62"/>
        <end position="82"/>
    </location>
</feature>
<dbReference type="OrthoDB" id="19039at2759"/>
<comment type="pathway">
    <text evidence="2">Protein modification; protein glycosylation.</text>
</comment>
<dbReference type="Proteomes" id="UP000193467">
    <property type="component" value="Unassembled WGS sequence"/>
</dbReference>